<sequence>MAVTPAVHVDGVVRKLASTARRLKPLARPELKIATANKTLREPPASASLRSMCPPVLDQDPIQSCAAFAFTSALRFLHMRDGQDECLSPLFCYYATRVLIEKEQNGDDSGCKADAVVEALENYGVCVESLWPYDTAKFAVEPPASAFDDAVKRKLAKVYRVTTLRAMKVSIADGYPVPVAFPVARSVGYGSDAVLSPTWRTGVFPVPTAALGDVRTGASSVSAGSAGGSVGSAGRAVGSGGGAVDSAGGAMGSGGGSVGSAGKATGYAGGPVNDMNPFHQPASDLADGYHFVLAIGYDDATGLVESENSWGPTFGDNGYGYLPYALFGPTQDTLIADPSVLAEDPWTVRFQSDEARSATHQ</sequence>
<accession>A0A242N5G8</accession>
<dbReference type="SUPFAM" id="SSF54001">
    <property type="entry name" value="Cysteine proteinases"/>
    <property type="match status" value="1"/>
</dbReference>
<protein>
    <recommendedName>
        <fullName evidence="3">Peptidase C1A papain C-terminal domain-containing protein</fullName>
    </recommendedName>
</protein>
<evidence type="ECO:0000313" key="1">
    <source>
        <dbReference type="EMBL" id="OTP78396.1"/>
    </source>
</evidence>
<dbReference type="Proteomes" id="UP000195221">
    <property type="component" value="Unassembled WGS sequence"/>
</dbReference>
<dbReference type="InterPro" id="IPR038765">
    <property type="entry name" value="Papain-like_cys_pep_sf"/>
</dbReference>
<dbReference type="EMBL" id="NBTZ01000025">
    <property type="protein sequence ID" value="OTP78396.1"/>
    <property type="molecule type" value="Genomic_DNA"/>
</dbReference>
<dbReference type="Gene3D" id="3.90.70.10">
    <property type="entry name" value="Cysteine proteinases"/>
    <property type="match status" value="2"/>
</dbReference>
<evidence type="ECO:0008006" key="3">
    <source>
        <dbReference type="Google" id="ProtNLM"/>
    </source>
</evidence>
<proteinExistence type="predicted"/>
<evidence type="ECO:0000313" key="2">
    <source>
        <dbReference type="Proteomes" id="UP000195221"/>
    </source>
</evidence>
<name>A0A242N5G8_CABSO</name>
<reference evidence="1 2" key="1">
    <citation type="submission" date="2017-03" db="EMBL/GenBank/DDBJ databases">
        <title>Genome analysis of strain PAMC 26577.</title>
        <authorList>
            <person name="Oh H.-M."/>
            <person name="Yang J.-A."/>
        </authorList>
    </citation>
    <scope>NUCLEOTIDE SEQUENCE [LARGE SCALE GENOMIC DNA]</scope>
    <source>
        <strain evidence="1 2">PAMC 26577</strain>
    </source>
</reference>
<dbReference type="CDD" id="cd02619">
    <property type="entry name" value="Peptidase_C1"/>
    <property type="match status" value="1"/>
</dbReference>
<comment type="caution">
    <text evidence="1">The sequence shown here is derived from an EMBL/GenBank/DDBJ whole genome shotgun (WGS) entry which is preliminary data.</text>
</comment>
<gene>
    <name evidence="1" type="ORF">PAMC26577_05085</name>
</gene>
<dbReference type="AlphaFoldDB" id="A0A242N5G8"/>
<organism evidence="1 2">
    <name type="scientific">Caballeronia sordidicola</name>
    <name type="common">Burkholderia sordidicola</name>
    <dbReference type="NCBI Taxonomy" id="196367"/>
    <lineage>
        <taxon>Bacteria</taxon>
        <taxon>Pseudomonadati</taxon>
        <taxon>Pseudomonadota</taxon>
        <taxon>Betaproteobacteria</taxon>
        <taxon>Burkholderiales</taxon>
        <taxon>Burkholderiaceae</taxon>
        <taxon>Caballeronia</taxon>
    </lineage>
</organism>